<accession>A0A6H5HHY5</accession>
<dbReference type="EMBL" id="CADCXU010030626">
    <property type="protein sequence ID" value="CAB0016908.1"/>
    <property type="molecule type" value="Genomic_DNA"/>
</dbReference>
<reference evidence="1 2" key="1">
    <citation type="submission" date="2020-02" db="EMBL/GenBank/DDBJ databases">
        <authorList>
            <person name="Ferguson B K."/>
        </authorList>
    </citation>
    <scope>NUCLEOTIDE SEQUENCE [LARGE SCALE GENOMIC DNA]</scope>
</reference>
<dbReference type="AlphaFoldDB" id="A0A6H5HHY5"/>
<protein>
    <submittedName>
        <fullName evidence="1">Uncharacterized protein</fullName>
    </submittedName>
</protein>
<organism evidence="1 2">
    <name type="scientific">Nesidiocoris tenuis</name>
    <dbReference type="NCBI Taxonomy" id="355587"/>
    <lineage>
        <taxon>Eukaryota</taxon>
        <taxon>Metazoa</taxon>
        <taxon>Ecdysozoa</taxon>
        <taxon>Arthropoda</taxon>
        <taxon>Hexapoda</taxon>
        <taxon>Insecta</taxon>
        <taxon>Pterygota</taxon>
        <taxon>Neoptera</taxon>
        <taxon>Paraneoptera</taxon>
        <taxon>Hemiptera</taxon>
        <taxon>Heteroptera</taxon>
        <taxon>Panheteroptera</taxon>
        <taxon>Cimicomorpha</taxon>
        <taxon>Miridae</taxon>
        <taxon>Dicyphina</taxon>
        <taxon>Nesidiocoris</taxon>
    </lineage>
</organism>
<dbReference type="Proteomes" id="UP000479000">
    <property type="component" value="Unassembled WGS sequence"/>
</dbReference>
<evidence type="ECO:0000313" key="2">
    <source>
        <dbReference type="Proteomes" id="UP000479000"/>
    </source>
</evidence>
<proteinExistence type="predicted"/>
<name>A0A6H5HHY5_9HEMI</name>
<sequence>MRQVSAVHVSSIGSSVASGYVLPWTDSKEATPGTATMATASAKWNGSLTTRPDHRGVWKF</sequence>
<evidence type="ECO:0000313" key="1">
    <source>
        <dbReference type="EMBL" id="CAB0016908.1"/>
    </source>
</evidence>
<feature type="non-terminal residue" evidence="1">
    <location>
        <position position="60"/>
    </location>
</feature>
<keyword evidence="2" id="KW-1185">Reference proteome</keyword>
<gene>
    <name evidence="1" type="ORF">NTEN_LOCUS21029</name>
</gene>